<evidence type="ECO:0000313" key="3">
    <source>
        <dbReference type="Proteomes" id="UP000288361"/>
    </source>
</evidence>
<gene>
    <name evidence="2" type="ORF">CWI73_08325</name>
</gene>
<evidence type="ECO:0000256" key="1">
    <source>
        <dbReference type="SAM" id="SignalP"/>
    </source>
</evidence>
<reference evidence="2 3" key="1">
    <citation type="journal article" date="2011" name="Front. Microbiol.">
        <title>Genomic signatures of strain selection and enhancement in Bacillus atrophaeus var. globigii, a historical biowarfare simulant.</title>
        <authorList>
            <person name="Gibbons H.S."/>
            <person name="Broomall S.M."/>
            <person name="McNew L.A."/>
            <person name="Daligault H."/>
            <person name="Chapman C."/>
            <person name="Bruce D."/>
            <person name="Karavis M."/>
            <person name="Krepps M."/>
            <person name="McGregor P.A."/>
            <person name="Hong C."/>
            <person name="Park K.H."/>
            <person name="Akmal A."/>
            <person name="Feldman A."/>
            <person name="Lin J.S."/>
            <person name="Chang W.E."/>
            <person name="Higgs B.W."/>
            <person name="Demirev P."/>
            <person name="Lindquist J."/>
            <person name="Liem A."/>
            <person name="Fochler E."/>
            <person name="Read T.D."/>
            <person name="Tapia R."/>
            <person name="Johnson S."/>
            <person name="Bishop-Lilly K.A."/>
            <person name="Detter C."/>
            <person name="Han C."/>
            <person name="Sozhamannan S."/>
            <person name="Rosenzweig C.N."/>
            <person name="Skowronski E.W."/>
        </authorList>
    </citation>
    <scope>NUCLEOTIDE SEQUENCE [LARGE SCALE GENOMIC DNA]</scope>
    <source>
        <strain evidence="2 3">TPS4-2</strain>
    </source>
</reference>
<accession>A0A432YR28</accession>
<name>A0A432YR28_9GAMM</name>
<dbReference type="Pfam" id="PF12048">
    <property type="entry name" value="DUF3530"/>
    <property type="match status" value="1"/>
</dbReference>
<dbReference type="EMBL" id="PIQA01000006">
    <property type="protein sequence ID" value="RUO64161.1"/>
    <property type="molecule type" value="Genomic_DNA"/>
</dbReference>
<dbReference type="Proteomes" id="UP000288361">
    <property type="component" value="Unassembled WGS sequence"/>
</dbReference>
<sequence>MKRHFLIAFLLFFVTAPVLNAQDDLQRYLPEDQLHWLTDGDAARFLVLKKEYLQAFESGQMTLIPDWHYHPLQSFYVSYLYNVAPDFGWTTWALTPPDNTIRTDNLQTPATSTHFPQQADDSVFEPLVAALENRIALLQDETLSRPGFAVWVVEGITADITLRLLEKTPSMMPDALVIVNAYIPQYHFNKALSERIAKSPLPILDIRTAESNHWLDAQWTLRKKLATKYQHVSYRQRKLLSSGNSGQKELRSTVKGWLEFHGY</sequence>
<comment type="caution">
    <text evidence="2">The sequence shown here is derived from an EMBL/GenBank/DDBJ whole genome shotgun (WGS) entry which is preliminary data.</text>
</comment>
<dbReference type="AlphaFoldDB" id="A0A432YR28"/>
<dbReference type="InterPro" id="IPR022529">
    <property type="entry name" value="DUF3530"/>
</dbReference>
<proteinExistence type="predicted"/>
<feature type="signal peptide" evidence="1">
    <location>
        <begin position="1"/>
        <end position="21"/>
    </location>
</feature>
<protein>
    <submittedName>
        <fullName evidence="2">DUF3530 domain-containing protein</fullName>
    </submittedName>
</protein>
<keyword evidence="1" id="KW-0732">Signal</keyword>
<organism evidence="2 3">
    <name type="scientific">Idiomarina piscisalsi</name>
    <dbReference type="NCBI Taxonomy" id="1096243"/>
    <lineage>
        <taxon>Bacteria</taxon>
        <taxon>Pseudomonadati</taxon>
        <taxon>Pseudomonadota</taxon>
        <taxon>Gammaproteobacteria</taxon>
        <taxon>Alteromonadales</taxon>
        <taxon>Idiomarinaceae</taxon>
        <taxon>Idiomarina</taxon>
    </lineage>
</organism>
<evidence type="ECO:0000313" key="2">
    <source>
        <dbReference type="EMBL" id="RUO64161.1"/>
    </source>
</evidence>
<dbReference type="RefSeq" id="WP_126752351.1">
    <property type="nucleotide sequence ID" value="NZ_JBHUMT010000015.1"/>
</dbReference>
<feature type="chain" id="PRO_5019215700" evidence="1">
    <location>
        <begin position="22"/>
        <end position="263"/>
    </location>
</feature>